<dbReference type="PROSITE" id="PS51371">
    <property type="entry name" value="CBS"/>
    <property type="match status" value="1"/>
</dbReference>
<dbReference type="PANTHER" id="PTHR43099">
    <property type="entry name" value="UPF0053 PROTEIN YRKA"/>
    <property type="match status" value="1"/>
</dbReference>
<gene>
    <name evidence="4" type="ORF">ACFQE6_00715</name>
</gene>
<dbReference type="SUPFAM" id="SSF54631">
    <property type="entry name" value="CBS-domain pair"/>
    <property type="match status" value="1"/>
</dbReference>
<dbReference type="InterPro" id="IPR051676">
    <property type="entry name" value="UPF0053_domain"/>
</dbReference>
<dbReference type="PANTHER" id="PTHR43099:SF5">
    <property type="entry name" value="HLYC_CORC FAMILY TRANSPORTER"/>
    <property type="match status" value="1"/>
</dbReference>
<dbReference type="InterPro" id="IPR044751">
    <property type="entry name" value="Ion_transp-like_CBS"/>
</dbReference>
<dbReference type="Pfam" id="PF00571">
    <property type="entry name" value="CBS"/>
    <property type="match status" value="1"/>
</dbReference>
<comment type="caution">
    <text evidence="4">The sequence shown here is derived from an EMBL/GenBank/DDBJ whole genome shotgun (WGS) entry which is preliminary data.</text>
</comment>
<proteinExistence type="predicted"/>
<evidence type="ECO:0000259" key="3">
    <source>
        <dbReference type="PROSITE" id="PS51371"/>
    </source>
</evidence>
<evidence type="ECO:0000313" key="5">
    <source>
        <dbReference type="Proteomes" id="UP001596383"/>
    </source>
</evidence>
<feature type="domain" description="CBS" evidence="3">
    <location>
        <begin position="79"/>
        <end position="141"/>
    </location>
</feature>
<keyword evidence="5" id="KW-1185">Reference proteome</keyword>
<protein>
    <submittedName>
        <fullName evidence="4">CBS domain-containing protein</fullName>
    </submittedName>
</protein>
<dbReference type="EMBL" id="JBHSWV010000007">
    <property type="protein sequence ID" value="MFC6763646.1"/>
    <property type="molecule type" value="Genomic_DNA"/>
</dbReference>
<organism evidence="4 5">
    <name type="scientific">Natrinema soli</name>
    <dbReference type="NCBI Taxonomy" id="1930624"/>
    <lineage>
        <taxon>Archaea</taxon>
        <taxon>Methanobacteriati</taxon>
        <taxon>Methanobacteriota</taxon>
        <taxon>Stenosarchaea group</taxon>
        <taxon>Halobacteria</taxon>
        <taxon>Halobacteriales</taxon>
        <taxon>Natrialbaceae</taxon>
        <taxon>Natrinema</taxon>
    </lineage>
</organism>
<dbReference type="Proteomes" id="UP001596383">
    <property type="component" value="Unassembled WGS sequence"/>
</dbReference>
<dbReference type="RefSeq" id="WP_273736762.1">
    <property type="nucleotide sequence ID" value="NZ_JAQIVI010000007.1"/>
</dbReference>
<evidence type="ECO:0000256" key="2">
    <source>
        <dbReference type="PROSITE-ProRule" id="PRU00703"/>
    </source>
</evidence>
<evidence type="ECO:0000256" key="1">
    <source>
        <dbReference type="ARBA" id="ARBA00022737"/>
    </source>
</evidence>
<evidence type="ECO:0000313" key="4">
    <source>
        <dbReference type="EMBL" id="MFC6763646.1"/>
    </source>
</evidence>
<sequence>MDDDSLTGSLTALDGDDVLDLDNEWFVGAGTSIESAYLTHSELQKLIDAGECAGAIEPGERDRLRRTFRFDETPVSAIMVPRPDVMAVSTTDSLETALQICAHSGFTHLLVFDGRLDSVVGTVHVCDLLRERDYGAREPDELELADVMRPTIHVPETMPSDVVLAEMQRAPLPPRLSVSAPFRYVWENSKRKNNDRGRILLAALSS</sequence>
<dbReference type="InterPro" id="IPR046342">
    <property type="entry name" value="CBS_dom_sf"/>
</dbReference>
<reference evidence="4 5" key="1">
    <citation type="journal article" date="2019" name="Int. J. Syst. Evol. Microbiol.">
        <title>The Global Catalogue of Microorganisms (GCM) 10K type strain sequencing project: providing services to taxonomists for standard genome sequencing and annotation.</title>
        <authorList>
            <consortium name="The Broad Institute Genomics Platform"/>
            <consortium name="The Broad Institute Genome Sequencing Center for Infectious Disease"/>
            <person name="Wu L."/>
            <person name="Ma J."/>
        </authorList>
    </citation>
    <scope>NUCLEOTIDE SEQUENCE [LARGE SCALE GENOMIC DNA]</scope>
    <source>
        <strain evidence="4 5">LMG 29247</strain>
    </source>
</reference>
<dbReference type="Gene3D" id="3.90.1280.20">
    <property type="match status" value="1"/>
</dbReference>
<dbReference type="Gene3D" id="3.10.580.10">
    <property type="entry name" value="CBS-domain"/>
    <property type="match status" value="1"/>
</dbReference>
<dbReference type="CDD" id="cd04590">
    <property type="entry name" value="CBS_pair_CorC_HlyC_assoc"/>
    <property type="match status" value="1"/>
</dbReference>
<accession>A0ABD5SJQ2</accession>
<keyword evidence="2" id="KW-0129">CBS domain</keyword>
<dbReference type="AlphaFoldDB" id="A0ABD5SJQ2"/>
<name>A0ABD5SJQ2_9EURY</name>
<keyword evidence="1" id="KW-0677">Repeat</keyword>
<dbReference type="InterPro" id="IPR000644">
    <property type="entry name" value="CBS_dom"/>
</dbReference>